<feature type="domain" description="SGNH hydrolase-type esterase" evidence="1">
    <location>
        <begin position="6"/>
        <end position="172"/>
    </location>
</feature>
<dbReference type="InterPro" id="IPR036514">
    <property type="entry name" value="SGNH_hydro_sf"/>
</dbReference>
<proteinExistence type="predicted"/>
<gene>
    <name evidence="2" type="ORF">J2Z71_000531</name>
</gene>
<reference evidence="2 3" key="1">
    <citation type="submission" date="2021-03" db="EMBL/GenBank/DDBJ databases">
        <title>Genomic Encyclopedia of Type Strains, Phase IV (KMG-IV): sequencing the most valuable type-strain genomes for metagenomic binning, comparative biology and taxonomic classification.</title>
        <authorList>
            <person name="Goeker M."/>
        </authorList>
    </citation>
    <scope>NUCLEOTIDE SEQUENCE [LARGE SCALE GENOMIC DNA]</scope>
    <source>
        <strain evidence="2 3">DSM 27563</strain>
    </source>
</reference>
<dbReference type="Gene3D" id="3.40.50.1110">
    <property type="entry name" value="SGNH hydrolase"/>
    <property type="match status" value="1"/>
</dbReference>
<name>A0ABS4KCW6_9FIRM</name>
<dbReference type="Proteomes" id="UP001519306">
    <property type="component" value="Unassembled WGS sequence"/>
</dbReference>
<comment type="caution">
    <text evidence="2">The sequence shown here is derived from an EMBL/GenBank/DDBJ whole genome shotgun (WGS) entry which is preliminary data.</text>
</comment>
<dbReference type="EMBL" id="JAGGLJ010000004">
    <property type="protein sequence ID" value="MBP2025006.1"/>
    <property type="molecule type" value="Genomic_DNA"/>
</dbReference>
<accession>A0ABS4KCW6</accession>
<keyword evidence="3" id="KW-1185">Reference proteome</keyword>
<dbReference type="RefSeq" id="WP_210060312.1">
    <property type="nucleotide sequence ID" value="NZ_JAGGLJ010000004.1"/>
</dbReference>
<evidence type="ECO:0000313" key="3">
    <source>
        <dbReference type="Proteomes" id="UP001519306"/>
    </source>
</evidence>
<evidence type="ECO:0000259" key="1">
    <source>
        <dbReference type="Pfam" id="PF13472"/>
    </source>
</evidence>
<dbReference type="Pfam" id="PF13472">
    <property type="entry name" value="Lipase_GDSL_2"/>
    <property type="match status" value="1"/>
</dbReference>
<dbReference type="InterPro" id="IPR013830">
    <property type="entry name" value="SGNH_hydro"/>
</dbReference>
<dbReference type="SUPFAM" id="SSF52266">
    <property type="entry name" value="SGNH hydrolase"/>
    <property type="match status" value="1"/>
</dbReference>
<protein>
    <submittedName>
        <fullName evidence="2">Lysophospholipase L1-like esterase</fullName>
    </submittedName>
</protein>
<sequence length="193" mass="22452">MKICAAGDSIVNGFGVGRENSFINIKDNNIEILNIGENGYTSLLTLEKIKKLKNISGFNLLFIYVGINDFLSGYSLESVTKNIERIIEFAKRNNLILLISIPLDITEGSQDGWCSSLNYISTKNKLIDYRKYIMEKSFQENFYYIDFYNKFKKLNNYSDLFFDGIHPNRYMHNLMRDYFSEILFNIGYENGLL</sequence>
<evidence type="ECO:0000313" key="2">
    <source>
        <dbReference type="EMBL" id="MBP2025006.1"/>
    </source>
</evidence>
<organism evidence="2 3">
    <name type="scientific">Peptoniphilus stercorisuis</name>
    <dbReference type="NCBI Taxonomy" id="1436965"/>
    <lineage>
        <taxon>Bacteria</taxon>
        <taxon>Bacillati</taxon>
        <taxon>Bacillota</taxon>
        <taxon>Tissierellia</taxon>
        <taxon>Tissierellales</taxon>
        <taxon>Peptoniphilaceae</taxon>
        <taxon>Peptoniphilus</taxon>
    </lineage>
</organism>